<keyword evidence="4" id="KW-0812">Transmembrane</keyword>
<sequence>MGAGEDFRVTVSKTEVVAAALPSQEHWLPLSNLDLLLPPLDVGVFFCYRKPHGGDNFMFGSMVSVLKKALAQALVSNYAFGGEVVPNSVGEPEILCTNCGVDFIEAFADVELRDINLYNPNESIEGKFVPKKKKGVLAVQVTSLSLSLCSGCIIFAKVFVRHMFS</sequence>
<keyword evidence="4" id="KW-0472">Membrane</keyword>
<dbReference type="InterPro" id="IPR023213">
    <property type="entry name" value="CAT-like_dom_sf"/>
</dbReference>
<comment type="similarity">
    <text evidence="1">Belongs to the plant acyltransferase family.</text>
</comment>
<gene>
    <name evidence="5" type="ORF">L1049_004588</name>
</gene>
<protein>
    <submittedName>
        <fullName evidence="5">Uncharacterized protein</fullName>
    </submittedName>
</protein>
<organism evidence="5 6">
    <name type="scientific">Liquidambar formosana</name>
    <name type="common">Formosan gum</name>
    <dbReference type="NCBI Taxonomy" id="63359"/>
    <lineage>
        <taxon>Eukaryota</taxon>
        <taxon>Viridiplantae</taxon>
        <taxon>Streptophyta</taxon>
        <taxon>Embryophyta</taxon>
        <taxon>Tracheophyta</taxon>
        <taxon>Spermatophyta</taxon>
        <taxon>Magnoliopsida</taxon>
        <taxon>eudicotyledons</taxon>
        <taxon>Gunneridae</taxon>
        <taxon>Pentapetalae</taxon>
        <taxon>Saxifragales</taxon>
        <taxon>Altingiaceae</taxon>
        <taxon>Liquidambar</taxon>
    </lineage>
</organism>
<dbReference type="Gene3D" id="3.30.559.10">
    <property type="entry name" value="Chloramphenicol acetyltransferase-like domain"/>
    <property type="match status" value="1"/>
</dbReference>
<dbReference type="PANTHER" id="PTHR31147:SF1">
    <property type="entry name" value="ACYL TRANSFERASE 4"/>
    <property type="match status" value="1"/>
</dbReference>
<evidence type="ECO:0000256" key="1">
    <source>
        <dbReference type="ARBA" id="ARBA00009861"/>
    </source>
</evidence>
<keyword evidence="2" id="KW-0808">Transferase</keyword>
<evidence type="ECO:0000313" key="5">
    <source>
        <dbReference type="EMBL" id="KAK9281684.1"/>
    </source>
</evidence>
<name>A0AAP0RNF2_LIQFO</name>
<reference evidence="5 6" key="1">
    <citation type="journal article" date="2024" name="Plant J.">
        <title>Genome sequences and population genomics reveal climatic adaptation and genomic divergence between two closely related sweetgum species.</title>
        <authorList>
            <person name="Xu W.Q."/>
            <person name="Ren C.Q."/>
            <person name="Zhang X.Y."/>
            <person name="Comes H.P."/>
            <person name="Liu X.H."/>
            <person name="Li Y.G."/>
            <person name="Kettle C.J."/>
            <person name="Jalonen R."/>
            <person name="Gaisberger H."/>
            <person name="Ma Y.Z."/>
            <person name="Qiu Y.X."/>
        </authorList>
    </citation>
    <scope>NUCLEOTIDE SEQUENCE [LARGE SCALE GENOMIC DNA]</scope>
    <source>
        <strain evidence="5">Hangzhou</strain>
    </source>
</reference>
<proteinExistence type="inferred from homology"/>
<evidence type="ECO:0000256" key="4">
    <source>
        <dbReference type="SAM" id="Phobius"/>
    </source>
</evidence>
<accession>A0AAP0RNF2</accession>
<dbReference type="PANTHER" id="PTHR31147">
    <property type="entry name" value="ACYL TRANSFERASE 4"/>
    <property type="match status" value="1"/>
</dbReference>
<dbReference type="EMBL" id="JBBPBK010000007">
    <property type="protein sequence ID" value="KAK9281684.1"/>
    <property type="molecule type" value="Genomic_DNA"/>
</dbReference>
<comment type="caution">
    <text evidence="5">The sequence shown here is derived from an EMBL/GenBank/DDBJ whole genome shotgun (WGS) entry which is preliminary data.</text>
</comment>
<dbReference type="Pfam" id="PF02458">
    <property type="entry name" value="Transferase"/>
    <property type="match status" value="1"/>
</dbReference>
<keyword evidence="6" id="KW-1185">Reference proteome</keyword>
<evidence type="ECO:0000256" key="3">
    <source>
        <dbReference type="ARBA" id="ARBA00023315"/>
    </source>
</evidence>
<feature type="transmembrane region" description="Helical" evidence="4">
    <location>
        <begin position="136"/>
        <end position="160"/>
    </location>
</feature>
<evidence type="ECO:0000256" key="2">
    <source>
        <dbReference type="ARBA" id="ARBA00022679"/>
    </source>
</evidence>
<dbReference type="InterPro" id="IPR050898">
    <property type="entry name" value="Plant_acyltransferase"/>
</dbReference>
<evidence type="ECO:0000313" key="6">
    <source>
        <dbReference type="Proteomes" id="UP001415857"/>
    </source>
</evidence>
<keyword evidence="4" id="KW-1133">Transmembrane helix</keyword>
<dbReference type="Proteomes" id="UP001415857">
    <property type="component" value="Unassembled WGS sequence"/>
</dbReference>
<dbReference type="AlphaFoldDB" id="A0AAP0RNF2"/>
<dbReference type="GO" id="GO:0016746">
    <property type="term" value="F:acyltransferase activity"/>
    <property type="evidence" value="ECO:0007669"/>
    <property type="project" value="UniProtKB-KW"/>
</dbReference>
<keyword evidence="3" id="KW-0012">Acyltransferase</keyword>